<reference evidence="1 2" key="1">
    <citation type="submission" date="2020-07" db="EMBL/GenBank/DDBJ databases">
        <title>Sequencing the genomes of 1000 actinobacteria strains.</title>
        <authorList>
            <person name="Klenk H.-P."/>
        </authorList>
    </citation>
    <scope>NUCLEOTIDE SEQUENCE [LARGE SCALE GENOMIC DNA]</scope>
    <source>
        <strain evidence="1 2">DSM 23819</strain>
    </source>
</reference>
<proteinExistence type="predicted"/>
<sequence length="47" mass="5080">MFAIVLVAGVVMLYVAFPHRGQDVPALPWVGAAMKKTVDAVPTIDQR</sequence>
<dbReference type="RefSeq" id="WP_179501353.1">
    <property type="nucleotide sequence ID" value="NZ_JACCAA010000001.1"/>
</dbReference>
<evidence type="ECO:0000313" key="2">
    <source>
        <dbReference type="Proteomes" id="UP000540656"/>
    </source>
</evidence>
<name>A0A7Y9UQ29_9ACTN</name>
<dbReference type="EMBL" id="JACCAA010000001">
    <property type="protein sequence ID" value="NYG58166.1"/>
    <property type="molecule type" value="Genomic_DNA"/>
</dbReference>
<organism evidence="1 2">
    <name type="scientific">Nocardioides daedukensis</name>
    <dbReference type="NCBI Taxonomy" id="634462"/>
    <lineage>
        <taxon>Bacteria</taxon>
        <taxon>Bacillati</taxon>
        <taxon>Actinomycetota</taxon>
        <taxon>Actinomycetes</taxon>
        <taxon>Propionibacteriales</taxon>
        <taxon>Nocardioidaceae</taxon>
        <taxon>Nocardioides</taxon>
    </lineage>
</organism>
<gene>
    <name evidence="1" type="ORF">BJ980_001089</name>
</gene>
<dbReference type="AlphaFoldDB" id="A0A7Y9UQ29"/>
<protein>
    <submittedName>
        <fullName evidence="1">Uncharacterized protein</fullName>
    </submittedName>
</protein>
<comment type="caution">
    <text evidence="1">The sequence shown here is derived from an EMBL/GenBank/DDBJ whole genome shotgun (WGS) entry which is preliminary data.</text>
</comment>
<evidence type="ECO:0000313" key="1">
    <source>
        <dbReference type="EMBL" id="NYG58166.1"/>
    </source>
</evidence>
<dbReference type="Proteomes" id="UP000540656">
    <property type="component" value="Unassembled WGS sequence"/>
</dbReference>
<keyword evidence="2" id="KW-1185">Reference proteome</keyword>
<accession>A0A7Y9UQ29</accession>